<feature type="transmembrane region" description="Helical" evidence="1">
    <location>
        <begin position="276"/>
        <end position="293"/>
    </location>
</feature>
<feature type="transmembrane region" description="Helical" evidence="1">
    <location>
        <begin position="253"/>
        <end position="270"/>
    </location>
</feature>
<evidence type="ECO:0000256" key="1">
    <source>
        <dbReference type="SAM" id="Phobius"/>
    </source>
</evidence>
<keyword evidence="1" id="KW-0812">Transmembrane</keyword>
<dbReference type="GO" id="GO:0016020">
    <property type="term" value="C:membrane"/>
    <property type="evidence" value="ECO:0007669"/>
    <property type="project" value="TreeGrafter"/>
</dbReference>
<evidence type="ECO:0000313" key="3">
    <source>
        <dbReference type="EMBL" id="AJD47404.1"/>
    </source>
</evidence>
<reference evidence="3 4" key="1">
    <citation type="journal article" date="2012" name="J. Bacteriol.">
        <title>Genome sequence of an alkane-degrading bacterium, Alcanivorax pacificus type strain W11-5, isolated from deep sea sediment.</title>
        <authorList>
            <person name="Lai Q."/>
            <person name="Shao Z."/>
        </authorList>
    </citation>
    <scope>NUCLEOTIDE SEQUENCE [LARGE SCALE GENOMIC DNA]</scope>
    <source>
        <strain evidence="3 4">W11-5</strain>
    </source>
</reference>
<dbReference type="Proteomes" id="UP000006764">
    <property type="component" value="Chromosome"/>
</dbReference>
<dbReference type="Pfam" id="PF01757">
    <property type="entry name" value="Acyl_transf_3"/>
    <property type="match status" value="1"/>
</dbReference>
<sequence length="378" mass="43451">MLFFWCDTFEAARNVLFASNMKNSANVNKADQVASASQLASMRYSPGLDGLRAIAALIIVFYHAKVPSLSGGFFGVDIFFVLSGYLITRLLVAEHEQAGRIDYRAFMVRRLRRLAPALWVFLLVYMLVAPLIFIETPWQKHAQDAGWSAIYLVNYAASLSAGVAVLGQVWSLAVEMQFYLLWPLLLVVLLRFRHRGVICSLILLYMLATAWRWWAAENFPNLWDFYVRADTRASGLLLGCLLGYLNCRINARWAWPAFLLLAFSMTFYSTHWLPTARYGFTLAEIGAALLILAQPAWLGSRLLVWIGNLSYGLYLWHYLFMRILREWGWEWPETLLVGGGLGLLAAMISYRFVERRFYRRSAKSRTEVQEMQFRTRTN</sequence>
<keyword evidence="1" id="KW-1133">Transmembrane helix</keyword>
<feature type="domain" description="Acyltransferase 3" evidence="2">
    <location>
        <begin position="47"/>
        <end position="348"/>
    </location>
</feature>
<dbReference type="HOGENOM" id="CLU_005679_1_2_6"/>
<feature type="transmembrane region" description="Helical" evidence="1">
    <location>
        <begin position="302"/>
        <end position="323"/>
    </location>
</feature>
<organism evidence="3 4">
    <name type="scientific">Isoalcanivorax pacificus W11-5</name>
    <dbReference type="NCBI Taxonomy" id="391936"/>
    <lineage>
        <taxon>Bacteria</taxon>
        <taxon>Pseudomonadati</taxon>
        <taxon>Pseudomonadota</taxon>
        <taxon>Gammaproteobacteria</taxon>
        <taxon>Oceanospirillales</taxon>
        <taxon>Alcanivoracaceae</taxon>
        <taxon>Isoalcanivorax</taxon>
    </lineage>
</organism>
<feature type="transmembrane region" description="Helical" evidence="1">
    <location>
        <begin position="226"/>
        <end position="246"/>
    </location>
</feature>
<evidence type="ECO:0000259" key="2">
    <source>
        <dbReference type="Pfam" id="PF01757"/>
    </source>
</evidence>
<feature type="transmembrane region" description="Helical" evidence="1">
    <location>
        <begin position="114"/>
        <end position="134"/>
    </location>
</feature>
<dbReference type="AlphaFoldDB" id="A0A0B4XH02"/>
<keyword evidence="1" id="KW-0472">Membrane</keyword>
<gene>
    <name evidence="3" type="ORF">S7S_04910</name>
</gene>
<dbReference type="InterPro" id="IPR050879">
    <property type="entry name" value="Acyltransferase_3"/>
</dbReference>
<feature type="transmembrane region" description="Helical" evidence="1">
    <location>
        <begin position="169"/>
        <end position="190"/>
    </location>
</feature>
<dbReference type="GO" id="GO:0009103">
    <property type="term" value="P:lipopolysaccharide biosynthetic process"/>
    <property type="evidence" value="ECO:0007669"/>
    <property type="project" value="TreeGrafter"/>
</dbReference>
<accession>A0A0B4XH02</accession>
<name>A0A0B4XH02_9GAMM</name>
<feature type="transmembrane region" description="Helical" evidence="1">
    <location>
        <begin position="70"/>
        <end position="93"/>
    </location>
</feature>
<feature type="transmembrane region" description="Helical" evidence="1">
    <location>
        <begin position="335"/>
        <end position="353"/>
    </location>
</feature>
<protein>
    <submittedName>
        <fullName evidence="3">Acyltransferase 3</fullName>
    </submittedName>
</protein>
<keyword evidence="3" id="KW-0808">Transferase</keyword>
<dbReference type="STRING" id="391936.S7S_04910"/>
<dbReference type="EMBL" id="CP004387">
    <property type="protein sequence ID" value="AJD47404.1"/>
    <property type="molecule type" value="Genomic_DNA"/>
</dbReference>
<keyword evidence="4" id="KW-1185">Reference proteome</keyword>
<dbReference type="PANTHER" id="PTHR23028">
    <property type="entry name" value="ACETYLTRANSFERASE"/>
    <property type="match status" value="1"/>
</dbReference>
<feature type="transmembrane region" description="Helical" evidence="1">
    <location>
        <begin position="197"/>
        <end position="214"/>
    </location>
</feature>
<dbReference type="InterPro" id="IPR002656">
    <property type="entry name" value="Acyl_transf_3_dom"/>
</dbReference>
<keyword evidence="3" id="KW-0012">Acyltransferase</keyword>
<dbReference type="KEGG" id="apac:S7S_04910"/>
<dbReference type="PANTHER" id="PTHR23028:SF53">
    <property type="entry name" value="ACYL_TRANSF_3 DOMAIN-CONTAINING PROTEIN"/>
    <property type="match status" value="1"/>
</dbReference>
<dbReference type="GO" id="GO:0016747">
    <property type="term" value="F:acyltransferase activity, transferring groups other than amino-acyl groups"/>
    <property type="evidence" value="ECO:0007669"/>
    <property type="project" value="InterPro"/>
</dbReference>
<proteinExistence type="predicted"/>
<evidence type="ECO:0000313" key="4">
    <source>
        <dbReference type="Proteomes" id="UP000006764"/>
    </source>
</evidence>